<dbReference type="GO" id="GO:0005634">
    <property type="term" value="C:nucleus"/>
    <property type="evidence" value="ECO:0007669"/>
    <property type="project" value="UniProtKB-SubCell"/>
</dbReference>
<dbReference type="PANTHER" id="PTHR47961:SF12">
    <property type="entry name" value="HELICASE POLQ-LIKE"/>
    <property type="match status" value="1"/>
</dbReference>
<dbReference type="Pfam" id="PF00270">
    <property type="entry name" value="DEAD"/>
    <property type="match status" value="1"/>
</dbReference>
<keyword evidence="13" id="KW-1185">Reference proteome</keyword>
<evidence type="ECO:0000256" key="3">
    <source>
        <dbReference type="ARBA" id="ARBA00022763"/>
    </source>
</evidence>
<evidence type="ECO:0000256" key="8">
    <source>
        <dbReference type="ARBA" id="ARBA00023242"/>
    </source>
</evidence>
<comment type="catalytic activity">
    <reaction evidence="9">
        <text>ATP + H2O = ADP + phosphate + H(+)</text>
        <dbReference type="Rhea" id="RHEA:13065"/>
        <dbReference type="ChEBI" id="CHEBI:15377"/>
        <dbReference type="ChEBI" id="CHEBI:15378"/>
        <dbReference type="ChEBI" id="CHEBI:30616"/>
        <dbReference type="ChEBI" id="CHEBI:43474"/>
        <dbReference type="ChEBI" id="CHEBI:456216"/>
        <dbReference type="EC" id="5.6.2.4"/>
    </reaction>
</comment>
<keyword evidence="4" id="KW-0378">Hydrolase</keyword>
<evidence type="ECO:0000313" key="13">
    <source>
        <dbReference type="Proteomes" id="UP000324832"/>
    </source>
</evidence>
<dbReference type="Proteomes" id="UP000324832">
    <property type="component" value="Unassembled WGS sequence"/>
</dbReference>
<gene>
    <name evidence="12" type="ORF">LSINAPIS_LOCUS3875</name>
</gene>
<keyword evidence="7" id="KW-0234">DNA repair</keyword>
<evidence type="ECO:0000256" key="7">
    <source>
        <dbReference type="ARBA" id="ARBA00023204"/>
    </source>
</evidence>
<proteinExistence type="predicted"/>
<reference evidence="12 13" key="1">
    <citation type="submission" date="2017-07" db="EMBL/GenBank/DDBJ databases">
        <authorList>
            <person name="Talla V."/>
            <person name="Backstrom N."/>
        </authorList>
    </citation>
    <scope>NUCLEOTIDE SEQUENCE [LARGE SCALE GENOMIC DNA]</scope>
</reference>
<evidence type="ECO:0000256" key="1">
    <source>
        <dbReference type="ARBA" id="ARBA00004123"/>
    </source>
</evidence>
<protein>
    <recommendedName>
        <fullName evidence="11">Helicase ATP-binding domain-containing protein</fullName>
    </recommendedName>
</protein>
<evidence type="ECO:0000256" key="2">
    <source>
        <dbReference type="ARBA" id="ARBA00022741"/>
    </source>
</evidence>
<keyword evidence="2" id="KW-0547">Nucleotide-binding</keyword>
<dbReference type="GO" id="GO:0005524">
    <property type="term" value="F:ATP binding"/>
    <property type="evidence" value="ECO:0007669"/>
    <property type="project" value="UniProtKB-KW"/>
</dbReference>
<dbReference type="Pfam" id="PF21099">
    <property type="entry name" value="POLQ_helical"/>
    <property type="match status" value="1"/>
</dbReference>
<evidence type="ECO:0000256" key="4">
    <source>
        <dbReference type="ARBA" id="ARBA00022801"/>
    </source>
</evidence>
<dbReference type="InterPro" id="IPR046931">
    <property type="entry name" value="HTH_61"/>
</dbReference>
<feature type="region of interest" description="Disordered" evidence="10">
    <location>
        <begin position="1"/>
        <end position="23"/>
    </location>
</feature>
<dbReference type="InterPro" id="IPR027417">
    <property type="entry name" value="P-loop_NTPase"/>
</dbReference>
<dbReference type="FunFam" id="3.40.50.300:FF:000813">
    <property type="entry name" value="helicase POLQ-like isoform X1"/>
    <property type="match status" value="1"/>
</dbReference>
<dbReference type="GO" id="GO:0006302">
    <property type="term" value="P:double-strand break repair"/>
    <property type="evidence" value="ECO:0007669"/>
    <property type="project" value="UniProtKB-ARBA"/>
</dbReference>
<dbReference type="Gene3D" id="1.10.150.20">
    <property type="entry name" value="5' to 3' exonuclease, C-terminal subdomain"/>
    <property type="match status" value="1"/>
</dbReference>
<evidence type="ECO:0000313" key="12">
    <source>
        <dbReference type="EMBL" id="VVC91123.1"/>
    </source>
</evidence>
<organism evidence="12 13">
    <name type="scientific">Leptidea sinapis</name>
    <dbReference type="NCBI Taxonomy" id="189913"/>
    <lineage>
        <taxon>Eukaryota</taxon>
        <taxon>Metazoa</taxon>
        <taxon>Ecdysozoa</taxon>
        <taxon>Arthropoda</taxon>
        <taxon>Hexapoda</taxon>
        <taxon>Insecta</taxon>
        <taxon>Pterygota</taxon>
        <taxon>Neoptera</taxon>
        <taxon>Endopterygota</taxon>
        <taxon>Lepidoptera</taxon>
        <taxon>Glossata</taxon>
        <taxon>Ditrysia</taxon>
        <taxon>Papilionoidea</taxon>
        <taxon>Pieridae</taxon>
        <taxon>Dismorphiinae</taxon>
        <taxon>Leptidea</taxon>
    </lineage>
</organism>
<dbReference type="Gene3D" id="3.40.50.300">
    <property type="entry name" value="P-loop containing nucleotide triphosphate hydrolases"/>
    <property type="match status" value="1"/>
</dbReference>
<dbReference type="InterPro" id="IPR014001">
    <property type="entry name" value="Helicase_ATP-bd"/>
</dbReference>
<dbReference type="InterPro" id="IPR048960">
    <property type="entry name" value="POLQ-like_helical"/>
</dbReference>
<sequence length="823" mass="90910">MSTRTNKTGFGFPSTPKRRRLGVGRPLKSSQILNQDNLMSCSQLHLRPESIEKCDSPPLPCNQVEFLCDSDVNNSICDIPGSPGVSETCNILKRIDGRKTFIELDSRINNIQEPEINTTNNVLNDLFNSRFEYGFAACDKTSPNCVKNVTKDVEKTLDNINQTICNIDRSVLFETKDSFLLDISGVVDKSTVLDKLSSDFYGLPSIAKDLFKSYRNIEKFYDWQEECLNLKAIRQRDNLIYSLPTSGGKTLVAEVLMLREVLVRKKNALFILPFVALVQEKIYSLSPFAIQLDFLVEEYASGKGILPPKKRRKRNSIYVATIEKGLALIRSLIDLNRLEGIQVVGMSATIGNLPDLAEFLQADVFERQFRPVELTEYVKLGDVLYRIKYENGAVEIVPDRQISFDYSEAGLKLDPDHVAGLVGEGDVTSPQCGACGTMCGVERRGGERRAAAMCPGESIVICSGRDWGALRAMLSAALPPVRSQLGRAGAGSLLLSAVALRLATRPRMLRDVLSCSLLPASVTPECLDDLCNETMRSLLKTGALEFLGNKQPADDDDIIGKCSDWELIVSALGKAAIKDDVRVVSRSLVLVGSLHLIYLVTPHEPGLTLDYRHYYSLYCSLDDEGLQCAKVLGITESNAVRMITGRPITNISQTVLKRFYAALIIRDLWKLVPLPQVADKYNVGRGWIQSLMTSCSSLAASGERVCEQLAEHEGGPFASFQLLLRELAGRLRHCAHPEIEALMELPAVRKARAMQLFRSGFRSVAEVARASPQQLAGAVQHLSLAAAEHLISAARVRPVLIYLLYLLSIDCGNGVDWSKAENV</sequence>
<evidence type="ECO:0000256" key="6">
    <source>
        <dbReference type="ARBA" id="ARBA00022840"/>
    </source>
</evidence>
<dbReference type="PROSITE" id="PS51192">
    <property type="entry name" value="HELICASE_ATP_BIND_1"/>
    <property type="match status" value="1"/>
</dbReference>
<dbReference type="SUPFAM" id="SSF158702">
    <property type="entry name" value="Sec63 N-terminal domain-like"/>
    <property type="match status" value="1"/>
</dbReference>
<dbReference type="CDD" id="cd18026">
    <property type="entry name" value="DEXHc_POLQ-like"/>
    <property type="match status" value="1"/>
</dbReference>
<accession>A0A5E4Q224</accession>
<evidence type="ECO:0000256" key="10">
    <source>
        <dbReference type="SAM" id="MobiDB-lite"/>
    </source>
</evidence>
<dbReference type="GO" id="GO:0003676">
    <property type="term" value="F:nucleic acid binding"/>
    <property type="evidence" value="ECO:0007669"/>
    <property type="project" value="InterPro"/>
</dbReference>
<dbReference type="InterPro" id="IPR050474">
    <property type="entry name" value="Hel308_SKI2-like"/>
</dbReference>
<evidence type="ECO:0000256" key="5">
    <source>
        <dbReference type="ARBA" id="ARBA00022806"/>
    </source>
</evidence>
<name>A0A5E4Q224_9NEOP</name>
<evidence type="ECO:0000256" key="9">
    <source>
        <dbReference type="ARBA" id="ARBA00048988"/>
    </source>
</evidence>
<dbReference type="SUPFAM" id="SSF52540">
    <property type="entry name" value="P-loop containing nucleoside triphosphate hydrolases"/>
    <property type="match status" value="1"/>
</dbReference>
<keyword evidence="3" id="KW-0227">DNA damage</keyword>
<evidence type="ECO:0000259" key="11">
    <source>
        <dbReference type="PROSITE" id="PS51192"/>
    </source>
</evidence>
<keyword evidence="6" id="KW-0067">ATP-binding</keyword>
<comment type="subcellular location">
    <subcellularLocation>
        <location evidence="1">Nucleus</location>
    </subcellularLocation>
</comment>
<feature type="domain" description="Helicase ATP-binding" evidence="11">
    <location>
        <begin position="230"/>
        <end position="368"/>
    </location>
</feature>
<dbReference type="InterPro" id="IPR011545">
    <property type="entry name" value="DEAD/DEAH_box_helicase_dom"/>
</dbReference>
<dbReference type="AlphaFoldDB" id="A0A5E4Q224"/>
<keyword evidence="8" id="KW-0539">Nucleus</keyword>
<dbReference type="GO" id="GO:0043138">
    <property type="term" value="F:3'-5' DNA helicase activity"/>
    <property type="evidence" value="ECO:0007669"/>
    <property type="project" value="UniProtKB-EC"/>
</dbReference>
<keyword evidence="5" id="KW-0347">Helicase</keyword>
<dbReference type="PANTHER" id="PTHR47961">
    <property type="entry name" value="DNA POLYMERASE THETA, PUTATIVE (AFU_ORTHOLOGUE AFUA_1G05260)-RELATED"/>
    <property type="match status" value="1"/>
</dbReference>
<dbReference type="Pfam" id="PF20470">
    <property type="entry name" value="HTH_61"/>
    <property type="match status" value="1"/>
</dbReference>
<dbReference type="GO" id="GO:0016787">
    <property type="term" value="F:hydrolase activity"/>
    <property type="evidence" value="ECO:0007669"/>
    <property type="project" value="UniProtKB-KW"/>
</dbReference>
<dbReference type="EMBL" id="FZQP02000981">
    <property type="protein sequence ID" value="VVC91123.1"/>
    <property type="molecule type" value="Genomic_DNA"/>
</dbReference>
<dbReference type="Gene3D" id="1.10.3380.20">
    <property type="match status" value="1"/>
</dbReference>